<name>A0ABD3QR05_9STRA</name>
<sequence length="479" mass="53038">MYASSNDESNNHAAHGKSPQKSSTESVPKNISIATDETSTPRQRKVELSSSNKKQIKQQDDDTDGDSMNYAYNIPTTGTSLADSMKKEEEFITTLTPILDVGTSGVKNIEILYNDDGFPIGVKDEDSSDDQMQRHEGVARIDTVSTSGNVGEEPVRWLVSLKDPSTNDGCQPYFMIDIPPYSDSLANEVRAFMDPNYNSTKRDAAQMKGKLDAILVTNQQSIHYDQSPGVYVTRKSDLEKWKKAFPDVKVIIYRIDQPRECRDSVTQVLDGYGPWGWDETSDIGFVETGRPLQVQEWDETTASNVLKLGETPPDDETDGEASVAANDDMYSNEAIRQREDNHDLLAVYTPGHTFGSISFVFPKRGICCSGYALPLESASATELVGSEDGETYSSASVAPQGPRLDYQGYIASSVSRPRQMSSASKLINDYIDRFKVVLPARGDVVFLDNNVDTRRRELTENVGLYTKISEIYGRLGIAE</sequence>
<evidence type="ECO:0000313" key="2">
    <source>
        <dbReference type="EMBL" id="KAL3802026.1"/>
    </source>
</evidence>
<dbReference type="InterPro" id="IPR036866">
    <property type="entry name" value="RibonucZ/Hydroxyglut_hydro"/>
</dbReference>
<feature type="region of interest" description="Disordered" evidence="1">
    <location>
        <begin position="1"/>
        <end position="71"/>
    </location>
</feature>
<evidence type="ECO:0000256" key="1">
    <source>
        <dbReference type="SAM" id="MobiDB-lite"/>
    </source>
</evidence>
<evidence type="ECO:0008006" key="4">
    <source>
        <dbReference type="Google" id="ProtNLM"/>
    </source>
</evidence>
<dbReference type="AlphaFoldDB" id="A0ABD3QR05"/>
<protein>
    <recommendedName>
        <fullName evidence="4">Metallo-beta-lactamase domain-containing protein</fullName>
    </recommendedName>
</protein>
<accession>A0ABD3QR05</accession>
<proteinExistence type="predicted"/>
<reference evidence="2 3" key="1">
    <citation type="submission" date="2024-10" db="EMBL/GenBank/DDBJ databases">
        <title>Updated reference genomes for cyclostephanoid diatoms.</title>
        <authorList>
            <person name="Roberts W.R."/>
            <person name="Alverson A.J."/>
        </authorList>
    </citation>
    <scope>NUCLEOTIDE SEQUENCE [LARGE SCALE GENOMIC DNA]</scope>
    <source>
        <strain evidence="2 3">AJA010-31</strain>
    </source>
</reference>
<keyword evidence="3" id="KW-1185">Reference proteome</keyword>
<dbReference type="SUPFAM" id="SSF56281">
    <property type="entry name" value="Metallo-hydrolase/oxidoreductase"/>
    <property type="match status" value="1"/>
</dbReference>
<dbReference type="Proteomes" id="UP001530400">
    <property type="component" value="Unassembled WGS sequence"/>
</dbReference>
<organism evidence="2 3">
    <name type="scientific">Cyclotella atomus</name>
    <dbReference type="NCBI Taxonomy" id="382360"/>
    <lineage>
        <taxon>Eukaryota</taxon>
        <taxon>Sar</taxon>
        <taxon>Stramenopiles</taxon>
        <taxon>Ochrophyta</taxon>
        <taxon>Bacillariophyta</taxon>
        <taxon>Coscinodiscophyceae</taxon>
        <taxon>Thalassiosirophycidae</taxon>
        <taxon>Stephanodiscales</taxon>
        <taxon>Stephanodiscaceae</taxon>
        <taxon>Cyclotella</taxon>
    </lineage>
</organism>
<feature type="compositionally biased region" description="Polar residues" evidence="1">
    <location>
        <begin position="19"/>
        <end position="41"/>
    </location>
</feature>
<dbReference type="CDD" id="cd06262">
    <property type="entry name" value="metallo-hydrolase-like_MBL-fold"/>
    <property type="match status" value="1"/>
</dbReference>
<evidence type="ECO:0000313" key="3">
    <source>
        <dbReference type="Proteomes" id="UP001530400"/>
    </source>
</evidence>
<feature type="compositionally biased region" description="Polar residues" evidence="1">
    <location>
        <begin position="1"/>
        <end position="12"/>
    </location>
</feature>
<dbReference type="EMBL" id="JALLPJ020000114">
    <property type="protein sequence ID" value="KAL3802026.1"/>
    <property type="molecule type" value="Genomic_DNA"/>
</dbReference>
<dbReference type="Gene3D" id="3.60.15.10">
    <property type="entry name" value="Ribonuclease Z/Hydroxyacylglutathione hydrolase-like"/>
    <property type="match status" value="1"/>
</dbReference>
<gene>
    <name evidence="2" type="ORF">ACHAWO_002446</name>
</gene>
<comment type="caution">
    <text evidence="2">The sequence shown here is derived from an EMBL/GenBank/DDBJ whole genome shotgun (WGS) entry which is preliminary data.</text>
</comment>